<protein>
    <submittedName>
        <fullName evidence="2">Uncharacterized protein</fullName>
    </submittedName>
</protein>
<dbReference type="EMBL" id="JAKCXM010000081">
    <property type="protein sequence ID" value="KAJ0403445.1"/>
    <property type="molecule type" value="Genomic_DNA"/>
</dbReference>
<feature type="compositionally biased region" description="Basic and acidic residues" evidence="1">
    <location>
        <begin position="30"/>
        <end position="50"/>
    </location>
</feature>
<feature type="compositionally biased region" description="Acidic residues" evidence="1">
    <location>
        <begin position="76"/>
        <end position="91"/>
    </location>
</feature>
<feature type="region of interest" description="Disordered" evidence="1">
    <location>
        <begin position="1"/>
        <end position="133"/>
    </location>
</feature>
<dbReference type="AlphaFoldDB" id="A0AAD5LM80"/>
<accession>A0AAD5LM80</accession>
<comment type="caution">
    <text evidence="2">The sequence shown here is derived from an EMBL/GenBank/DDBJ whole genome shotgun (WGS) entry which is preliminary data.</text>
</comment>
<dbReference type="Proteomes" id="UP001209570">
    <property type="component" value="Unassembled WGS sequence"/>
</dbReference>
<feature type="compositionally biased region" description="Basic and acidic residues" evidence="1">
    <location>
        <begin position="105"/>
        <end position="121"/>
    </location>
</feature>
<proteinExistence type="predicted"/>
<keyword evidence="3" id="KW-1185">Reference proteome</keyword>
<organism evidence="2 3">
    <name type="scientific">Pythium insidiosum</name>
    <name type="common">Pythiosis disease agent</name>
    <dbReference type="NCBI Taxonomy" id="114742"/>
    <lineage>
        <taxon>Eukaryota</taxon>
        <taxon>Sar</taxon>
        <taxon>Stramenopiles</taxon>
        <taxon>Oomycota</taxon>
        <taxon>Peronosporomycetes</taxon>
        <taxon>Pythiales</taxon>
        <taxon>Pythiaceae</taxon>
        <taxon>Pythium</taxon>
    </lineage>
</organism>
<reference evidence="2" key="1">
    <citation type="submission" date="2021-12" db="EMBL/GenBank/DDBJ databases">
        <title>Prjna785345.</title>
        <authorList>
            <person name="Rujirawat T."/>
            <person name="Krajaejun T."/>
        </authorList>
    </citation>
    <scope>NUCLEOTIDE SEQUENCE</scope>
    <source>
        <strain evidence="2">Pi057C3</strain>
    </source>
</reference>
<feature type="compositionally biased region" description="Low complexity" evidence="1">
    <location>
        <begin position="92"/>
        <end position="104"/>
    </location>
</feature>
<evidence type="ECO:0000256" key="1">
    <source>
        <dbReference type="SAM" id="MobiDB-lite"/>
    </source>
</evidence>
<evidence type="ECO:0000313" key="2">
    <source>
        <dbReference type="EMBL" id="KAJ0403445.1"/>
    </source>
</evidence>
<evidence type="ECO:0000313" key="3">
    <source>
        <dbReference type="Proteomes" id="UP001209570"/>
    </source>
</evidence>
<name>A0AAD5LM80_PYTIN</name>
<sequence>MPVTRRSMAMANKLHEAQESDSDDEAPEVVSKESAKELALEQRRQEKEAVRQQAISAKRKRKTQDGDAASKAAADEPVEEEHEDEQEEADDAPALPDDVLSALATRDEENKAEQELESARDRQRRKRAAAMKERTHIRDFGTVQVRTLDTLEAAQRRELTSSAAAFLDRKSAPHRARMNVLEGHASQFTKKQKTRMTGTRV</sequence>
<gene>
    <name evidence="2" type="ORF">P43SY_001553</name>
</gene>